<dbReference type="SUPFAM" id="SSF46785">
    <property type="entry name" value="Winged helix' DNA-binding domain"/>
    <property type="match status" value="1"/>
</dbReference>
<dbReference type="InterPro" id="IPR041682">
    <property type="entry name" value="AAA_14"/>
</dbReference>
<name>A0A564ZK27_9BACT</name>
<dbReference type="PANTHER" id="PTHR43566">
    <property type="entry name" value="CONSERVED PROTEIN"/>
    <property type="match status" value="1"/>
</dbReference>
<dbReference type="SUPFAM" id="SSF52540">
    <property type="entry name" value="P-loop containing nucleoside triphosphate hydrolases"/>
    <property type="match status" value="1"/>
</dbReference>
<dbReference type="AlphaFoldDB" id="A0A564ZK27"/>
<feature type="domain" description="DUF4143" evidence="2">
    <location>
        <begin position="215"/>
        <end position="373"/>
    </location>
</feature>
<dbReference type="InterPro" id="IPR027417">
    <property type="entry name" value="P-loop_NTPase"/>
</dbReference>
<evidence type="ECO:0000259" key="1">
    <source>
        <dbReference type="Pfam" id="PF13173"/>
    </source>
</evidence>
<dbReference type="EMBL" id="CABIKM010000026">
    <property type="protein sequence ID" value="VUZ85476.1"/>
    <property type="molecule type" value="Genomic_DNA"/>
</dbReference>
<dbReference type="InterPro" id="IPR036390">
    <property type="entry name" value="WH_DNA-bd_sf"/>
</dbReference>
<dbReference type="InterPro" id="IPR025420">
    <property type="entry name" value="DUF4143"/>
</dbReference>
<evidence type="ECO:0000313" key="3">
    <source>
        <dbReference type="EMBL" id="VUZ85476.1"/>
    </source>
</evidence>
<keyword evidence="4" id="KW-1185">Reference proteome</keyword>
<feature type="domain" description="AAA" evidence="1">
    <location>
        <begin position="34"/>
        <end position="151"/>
    </location>
</feature>
<reference evidence="3 4" key="1">
    <citation type="submission" date="2019-07" db="EMBL/GenBank/DDBJ databases">
        <authorList>
            <person name="Cremers G."/>
        </authorList>
    </citation>
    <scope>NUCLEOTIDE SEQUENCE [LARGE SCALE GENOMIC DNA]</scope>
</reference>
<proteinExistence type="predicted"/>
<protein>
    <submittedName>
        <fullName evidence="3">ATPase</fullName>
    </submittedName>
</protein>
<organism evidence="3 4">
    <name type="scientific">Candidatus Methylomirabilis lanthanidiphila</name>
    <dbReference type="NCBI Taxonomy" id="2211376"/>
    <lineage>
        <taxon>Bacteria</taxon>
        <taxon>Candidatus Methylomirabilota</taxon>
        <taxon>Candidatus Methylomirabilia</taxon>
        <taxon>Candidatus Methylomirabilales</taxon>
        <taxon>Candidatus Methylomirabilaceae</taxon>
        <taxon>Candidatus Methylomirabilis</taxon>
    </lineage>
</organism>
<dbReference type="Pfam" id="PF13173">
    <property type="entry name" value="AAA_14"/>
    <property type="match status" value="1"/>
</dbReference>
<dbReference type="Proteomes" id="UP000334340">
    <property type="component" value="Unassembled WGS sequence"/>
</dbReference>
<dbReference type="Gene3D" id="1.10.10.10">
    <property type="entry name" value="Winged helix-like DNA-binding domain superfamily/Winged helix DNA-binding domain"/>
    <property type="match status" value="1"/>
</dbReference>
<evidence type="ECO:0000313" key="4">
    <source>
        <dbReference type="Proteomes" id="UP000334340"/>
    </source>
</evidence>
<dbReference type="PANTHER" id="PTHR43566:SF2">
    <property type="entry name" value="DUF4143 DOMAIN-CONTAINING PROTEIN"/>
    <property type="match status" value="1"/>
</dbReference>
<dbReference type="GO" id="GO:0006355">
    <property type="term" value="P:regulation of DNA-templated transcription"/>
    <property type="evidence" value="ECO:0007669"/>
    <property type="project" value="InterPro"/>
</dbReference>
<dbReference type="GO" id="GO:0003677">
    <property type="term" value="F:DNA binding"/>
    <property type="evidence" value="ECO:0007669"/>
    <property type="project" value="InterPro"/>
</dbReference>
<dbReference type="InterPro" id="IPR036388">
    <property type="entry name" value="WH-like_DNA-bd_sf"/>
</dbReference>
<accession>A0A564ZK27</accession>
<sequence length="430" mass="48737">MDIIHDVNDIHSERELQYRPRWIAPAVQAAVSDHPVVVLSGARQVGKSTFLQHEAPFSGWRYITLDDLDVLRQARNDPSPLWAGVEQVVLDEVQRVPELLSAVKVAVDQRRRKVRFILSGSANLLLMRQVSESLAGRALYFSMLPMALGEMHGRSAPDLLLNLLQGKMPTEGRTERPSGELSALMLRGCMPPLLALSQPQMWIRWWEGYVMTYLERDLRRLSQIEALSDFRRLMQVLALRSGQVLNQTEVARDIGMSQPTVHRYINLLETTSLLERLPAFARNRTKRIMKSPKIYWIDPGLVAYLSGHHEAEALYASREAGAMFETLVFLHLRALTQLLVPRPHLYYWRTVTGKETDFVIEQGRRLIAVEVKLGTSPRYADAAGLRVFLDEYPETAAGILIHSGDKVQYLHEKIVAVPWHLLAGEGTSGQ</sequence>
<gene>
    <name evidence="3" type="ORF">MELA_01861</name>
</gene>
<dbReference type="Pfam" id="PF13635">
    <property type="entry name" value="DUF4143"/>
    <property type="match status" value="1"/>
</dbReference>
<evidence type="ECO:0000259" key="2">
    <source>
        <dbReference type="Pfam" id="PF13635"/>
    </source>
</evidence>